<gene>
    <name evidence="1" type="ORF">PIB30_009115</name>
</gene>
<sequence>MAPLSSELTTAEEEGRVVVTGTVGARYRRWFETEMVGGVGECPRISVICFVFKSLNSLMPRGRLGVGMWIIEKERVEEEGGDAKAEELLTLPLLASSSSIFLNHYSHLASPLPAPRPPPPCLPCFTLVTADLFPFPLRFLFAPWTHQEPCLFYRSSSAASSIVPPSSFRFAASQI</sequence>
<accession>A0ABU6W530</accession>
<name>A0ABU6W530_9FABA</name>
<evidence type="ECO:0000313" key="1">
    <source>
        <dbReference type="EMBL" id="MED6180327.1"/>
    </source>
</evidence>
<dbReference type="EMBL" id="JASCZI010181263">
    <property type="protein sequence ID" value="MED6180327.1"/>
    <property type="molecule type" value="Genomic_DNA"/>
</dbReference>
<reference evidence="1 2" key="1">
    <citation type="journal article" date="2023" name="Plants (Basel)">
        <title>Bridging the Gap: Combining Genomics and Transcriptomics Approaches to Understand Stylosanthes scabra, an Orphan Legume from the Brazilian Caatinga.</title>
        <authorList>
            <person name="Ferreira-Neto J.R.C."/>
            <person name="da Silva M.D."/>
            <person name="Binneck E."/>
            <person name="de Melo N.F."/>
            <person name="da Silva R.H."/>
            <person name="de Melo A.L.T.M."/>
            <person name="Pandolfi V."/>
            <person name="Bustamante F.O."/>
            <person name="Brasileiro-Vidal A.C."/>
            <person name="Benko-Iseppon A.M."/>
        </authorList>
    </citation>
    <scope>NUCLEOTIDE SEQUENCE [LARGE SCALE GENOMIC DNA]</scope>
    <source>
        <tissue evidence="1">Leaves</tissue>
    </source>
</reference>
<keyword evidence="2" id="KW-1185">Reference proteome</keyword>
<evidence type="ECO:0000313" key="2">
    <source>
        <dbReference type="Proteomes" id="UP001341840"/>
    </source>
</evidence>
<dbReference type="Proteomes" id="UP001341840">
    <property type="component" value="Unassembled WGS sequence"/>
</dbReference>
<proteinExistence type="predicted"/>
<comment type="caution">
    <text evidence="1">The sequence shown here is derived from an EMBL/GenBank/DDBJ whole genome shotgun (WGS) entry which is preliminary data.</text>
</comment>
<protein>
    <submittedName>
        <fullName evidence="1">Uncharacterized protein</fullName>
    </submittedName>
</protein>
<organism evidence="1 2">
    <name type="scientific">Stylosanthes scabra</name>
    <dbReference type="NCBI Taxonomy" id="79078"/>
    <lineage>
        <taxon>Eukaryota</taxon>
        <taxon>Viridiplantae</taxon>
        <taxon>Streptophyta</taxon>
        <taxon>Embryophyta</taxon>
        <taxon>Tracheophyta</taxon>
        <taxon>Spermatophyta</taxon>
        <taxon>Magnoliopsida</taxon>
        <taxon>eudicotyledons</taxon>
        <taxon>Gunneridae</taxon>
        <taxon>Pentapetalae</taxon>
        <taxon>rosids</taxon>
        <taxon>fabids</taxon>
        <taxon>Fabales</taxon>
        <taxon>Fabaceae</taxon>
        <taxon>Papilionoideae</taxon>
        <taxon>50 kb inversion clade</taxon>
        <taxon>dalbergioids sensu lato</taxon>
        <taxon>Dalbergieae</taxon>
        <taxon>Pterocarpus clade</taxon>
        <taxon>Stylosanthes</taxon>
    </lineage>
</organism>